<dbReference type="AlphaFoldDB" id="A0A8T0QZE9"/>
<evidence type="ECO:0000313" key="1">
    <source>
        <dbReference type="EMBL" id="KAG2578318.1"/>
    </source>
</evidence>
<comment type="caution">
    <text evidence="1">The sequence shown here is derived from an EMBL/GenBank/DDBJ whole genome shotgun (WGS) entry which is preliminary data.</text>
</comment>
<proteinExistence type="predicted"/>
<evidence type="ECO:0000313" key="2">
    <source>
        <dbReference type="Proteomes" id="UP000823388"/>
    </source>
</evidence>
<keyword evidence="2" id="KW-1185">Reference proteome</keyword>
<dbReference type="Proteomes" id="UP000823388">
    <property type="component" value="Chromosome 6N"/>
</dbReference>
<dbReference type="EMBL" id="CM029048">
    <property type="protein sequence ID" value="KAG2578318.1"/>
    <property type="molecule type" value="Genomic_DNA"/>
</dbReference>
<accession>A0A8T0QZE9</accession>
<name>A0A8T0QZE9_PANVG</name>
<protein>
    <submittedName>
        <fullName evidence="1">Uncharacterized protein</fullName>
    </submittedName>
</protein>
<sequence>MTTSASRLYELATSPTLASNPALAALMDPVTAVRLQHGAHHARSMEHGLEMAWSKEPWRKRETQRWRGA</sequence>
<gene>
    <name evidence="1" type="ORF">PVAP13_6NG230500</name>
</gene>
<organism evidence="1 2">
    <name type="scientific">Panicum virgatum</name>
    <name type="common">Blackwell switchgrass</name>
    <dbReference type="NCBI Taxonomy" id="38727"/>
    <lineage>
        <taxon>Eukaryota</taxon>
        <taxon>Viridiplantae</taxon>
        <taxon>Streptophyta</taxon>
        <taxon>Embryophyta</taxon>
        <taxon>Tracheophyta</taxon>
        <taxon>Spermatophyta</taxon>
        <taxon>Magnoliopsida</taxon>
        <taxon>Liliopsida</taxon>
        <taxon>Poales</taxon>
        <taxon>Poaceae</taxon>
        <taxon>PACMAD clade</taxon>
        <taxon>Panicoideae</taxon>
        <taxon>Panicodae</taxon>
        <taxon>Paniceae</taxon>
        <taxon>Panicinae</taxon>
        <taxon>Panicum</taxon>
        <taxon>Panicum sect. Hiantes</taxon>
    </lineage>
</organism>
<reference evidence="1" key="1">
    <citation type="submission" date="2020-05" db="EMBL/GenBank/DDBJ databases">
        <title>WGS assembly of Panicum virgatum.</title>
        <authorList>
            <person name="Lovell J.T."/>
            <person name="Jenkins J."/>
            <person name="Shu S."/>
            <person name="Juenger T.E."/>
            <person name="Schmutz J."/>
        </authorList>
    </citation>
    <scope>NUCLEOTIDE SEQUENCE</scope>
    <source>
        <strain evidence="1">AP13</strain>
    </source>
</reference>